<dbReference type="EMBL" id="JBHUOX010000006">
    <property type="protein sequence ID" value="MFD3000602.1"/>
    <property type="molecule type" value="Genomic_DNA"/>
</dbReference>
<accession>A0ABW6BUD3</accession>
<dbReference type="RefSeq" id="WP_377483795.1">
    <property type="nucleotide sequence ID" value="NZ_JBHUOX010000006.1"/>
</dbReference>
<comment type="caution">
    <text evidence="1">The sequence shown here is derived from an EMBL/GenBank/DDBJ whole genome shotgun (WGS) entry which is preliminary data.</text>
</comment>
<organism evidence="1 2">
    <name type="scientific">Pontibacter toksunensis</name>
    <dbReference type="NCBI Taxonomy" id="1332631"/>
    <lineage>
        <taxon>Bacteria</taxon>
        <taxon>Pseudomonadati</taxon>
        <taxon>Bacteroidota</taxon>
        <taxon>Cytophagia</taxon>
        <taxon>Cytophagales</taxon>
        <taxon>Hymenobacteraceae</taxon>
        <taxon>Pontibacter</taxon>
    </lineage>
</organism>
<evidence type="ECO:0000313" key="1">
    <source>
        <dbReference type="EMBL" id="MFD3000602.1"/>
    </source>
</evidence>
<evidence type="ECO:0000313" key="2">
    <source>
        <dbReference type="Proteomes" id="UP001597641"/>
    </source>
</evidence>
<dbReference type="Proteomes" id="UP001597641">
    <property type="component" value="Unassembled WGS sequence"/>
</dbReference>
<reference evidence="2" key="1">
    <citation type="journal article" date="2019" name="Int. J. Syst. Evol. Microbiol.">
        <title>The Global Catalogue of Microorganisms (GCM) 10K type strain sequencing project: providing services to taxonomists for standard genome sequencing and annotation.</title>
        <authorList>
            <consortium name="The Broad Institute Genomics Platform"/>
            <consortium name="The Broad Institute Genome Sequencing Center for Infectious Disease"/>
            <person name="Wu L."/>
            <person name="Ma J."/>
        </authorList>
    </citation>
    <scope>NUCLEOTIDE SEQUENCE [LARGE SCALE GENOMIC DNA]</scope>
    <source>
        <strain evidence="2">KCTC 23984</strain>
    </source>
</reference>
<gene>
    <name evidence="1" type="ORF">ACFS7Z_09550</name>
</gene>
<evidence type="ECO:0008006" key="3">
    <source>
        <dbReference type="Google" id="ProtNLM"/>
    </source>
</evidence>
<keyword evidence="2" id="KW-1185">Reference proteome</keyword>
<protein>
    <recommendedName>
        <fullName evidence="3">GMC oxidoreductase</fullName>
    </recommendedName>
</protein>
<dbReference type="Gene3D" id="3.50.50.60">
    <property type="entry name" value="FAD/NAD(P)-binding domain"/>
    <property type="match status" value="1"/>
</dbReference>
<dbReference type="InterPro" id="IPR036188">
    <property type="entry name" value="FAD/NAD-bd_sf"/>
</dbReference>
<name>A0ABW6BUD3_9BACT</name>
<sequence>METDFDAIVIGSGISQGWAAEEMCEAGLKTLVLERGSGPGYKAHQRLTYGNGASLGVQAQGQDDQDFIEENPIVSKAAGFGEDTDPCCTLV</sequence>
<dbReference type="SUPFAM" id="SSF51905">
    <property type="entry name" value="FAD/NAD(P)-binding domain"/>
    <property type="match status" value="1"/>
</dbReference>
<proteinExistence type="predicted"/>